<accession>A0ABS3SZ80</accession>
<keyword evidence="4" id="KW-1185">Reference proteome</keyword>
<dbReference type="CDD" id="cd07381">
    <property type="entry name" value="MPP_CapA"/>
    <property type="match status" value="1"/>
</dbReference>
<evidence type="ECO:0000256" key="1">
    <source>
        <dbReference type="ARBA" id="ARBA00005662"/>
    </source>
</evidence>
<protein>
    <submittedName>
        <fullName evidence="3">CapA family protein</fullName>
    </submittedName>
</protein>
<dbReference type="Proteomes" id="UP000676776">
    <property type="component" value="Unassembled WGS sequence"/>
</dbReference>
<dbReference type="PANTHER" id="PTHR33393">
    <property type="entry name" value="POLYGLUTAMINE SYNTHESIS ACCESSORY PROTEIN RV0574C-RELATED"/>
    <property type="match status" value="1"/>
</dbReference>
<dbReference type="Gene3D" id="3.60.21.10">
    <property type="match status" value="1"/>
</dbReference>
<evidence type="ECO:0000259" key="2">
    <source>
        <dbReference type="SMART" id="SM00854"/>
    </source>
</evidence>
<feature type="domain" description="Capsule synthesis protein CapA" evidence="2">
    <location>
        <begin position="2"/>
        <end position="235"/>
    </location>
</feature>
<dbReference type="EMBL" id="JAGEVF010000002">
    <property type="protein sequence ID" value="MBO3115785.1"/>
    <property type="molecule type" value="Genomic_DNA"/>
</dbReference>
<evidence type="ECO:0000313" key="3">
    <source>
        <dbReference type="EMBL" id="MBO3115785.1"/>
    </source>
</evidence>
<name>A0ABS3SZ80_9FLAO</name>
<comment type="caution">
    <text evidence="3">The sequence shown here is derived from an EMBL/GenBank/DDBJ whole genome shotgun (WGS) entry which is preliminary data.</text>
</comment>
<dbReference type="SUPFAM" id="SSF56300">
    <property type="entry name" value="Metallo-dependent phosphatases"/>
    <property type="match status" value="1"/>
</dbReference>
<organism evidence="3 4">
    <name type="scientific">Winogradskyella pelagia</name>
    <dbReference type="NCBI Taxonomy" id="2819984"/>
    <lineage>
        <taxon>Bacteria</taxon>
        <taxon>Pseudomonadati</taxon>
        <taxon>Bacteroidota</taxon>
        <taxon>Flavobacteriia</taxon>
        <taxon>Flavobacteriales</taxon>
        <taxon>Flavobacteriaceae</taxon>
        <taxon>Winogradskyella</taxon>
    </lineage>
</organism>
<dbReference type="PANTHER" id="PTHR33393:SF13">
    <property type="entry name" value="PGA BIOSYNTHESIS PROTEIN CAPA"/>
    <property type="match status" value="1"/>
</dbReference>
<reference evidence="3 4" key="1">
    <citation type="submission" date="2021-03" db="EMBL/GenBank/DDBJ databases">
        <title>Winogradskyella sp. nov., isolated from costal sediment.</title>
        <authorList>
            <person name="Gao C."/>
        </authorList>
    </citation>
    <scope>NUCLEOTIDE SEQUENCE [LARGE SCALE GENOMIC DNA]</scope>
    <source>
        <strain evidence="3 4">DF17</strain>
    </source>
</reference>
<dbReference type="Pfam" id="PF09587">
    <property type="entry name" value="PGA_cap"/>
    <property type="match status" value="1"/>
</dbReference>
<dbReference type="InterPro" id="IPR029052">
    <property type="entry name" value="Metallo-depent_PP-like"/>
</dbReference>
<dbReference type="SMART" id="SM00854">
    <property type="entry name" value="PGA_cap"/>
    <property type="match status" value="1"/>
</dbReference>
<proteinExistence type="inferred from homology"/>
<dbReference type="InterPro" id="IPR019079">
    <property type="entry name" value="Capsule_synth_CapA"/>
</dbReference>
<comment type="similarity">
    <text evidence="1">Belongs to the CapA family.</text>
</comment>
<dbReference type="RefSeq" id="WP_208152558.1">
    <property type="nucleotide sequence ID" value="NZ_JAGEVF010000002.1"/>
</dbReference>
<gene>
    <name evidence="3" type="ORF">J4050_03455</name>
</gene>
<evidence type="ECO:0000313" key="4">
    <source>
        <dbReference type="Proteomes" id="UP000676776"/>
    </source>
</evidence>
<sequence>MKIIIGGDICPINTNKNHFKNNAMVFGDFQEEFRQSDLNIINLEAPLTNATNKILKSGPNIKGPVFAANSLNLSNVHVASLANNHIGDFSSQGVLETIEVCSKHNLKSVGAGKNIYEAGKPLVINATKKVGIISMSDTEFGIATTKEAGVNPLDICEASLQLIDLKEKTDYNIVILHEGKEHYKYPSPNLQKICRYLCDIGADLVVCQHSHICGAWETYKKADIFYGQGNLMFDYANRNSNNWNTGFLIKIELEDNEAHLQQIPFKQTFPGIAKLNKEEGEKFFEESEQMSKNVLDENFINESWANFIEEFEPLYFGVFKGYGRVLRKLNSIFPFVKRTYSKKSKAILLNAIRSRVHREVAIDILEKEVNGK</sequence>
<dbReference type="InterPro" id="IPR052169">
    <property type="entry name" value="CW_Biosynth-Accessory"/>
</dbReference>